<evidence type="ECO:0000313" key="1">
    <source>
        <dbReference type="EnsemblMetazoa" id="GPAI025415-PA"/>
    </source>
</evidence>
<dbReference type="PANTHER" id="PTHR22878:SF70">
    <property type="entry name" value="DYNEIN HEAVY CHAIN 2, AXONEMAL"/>
    <property type="match status" value="1"/>
</dbReference>
<proteinExistence type="predicted"/>
<sequence>MHLLFFLTGGVGLQNIPPNPASAWLPEKAWTQVVLASNLEGLPKFFTNFEKDIAKWKIYYDLSSPEEASLPAPYENVDEMLHLIILKCLRPDKIVPAVRSYITRNMDRSFVEPPPFDLNASFGDSSPKIPLVFLLSPGSDPMASLFMYAKQRNMYDKYVYNLLSIL</sequence>
<dbReference type="EnsemblMetazoa" id="GPAI025415-RA">
    <property type="protein sequence ID" value="GPAI025415-PA"/>
    <property type="gene ID" value="GPAI025415"/>
</dbReference>
<reference evidence="2" key="1">
    <citation type="submission" date="2014-03" db="EMBL/GenBank/DDBJ databases">
        <authorList>
            <person name="Aksoy S."/>
            <person name="Warren W."/>
            <person name="Wilson R.K."/>
        </authorList>
    </citation>
    <scope>NUCLEOTIDE SEQUENCE [LARGE SCALE GENOMIC DNA]</scope>
    <source>
        <strain evidence="2">IAEA</strain>
    </source>
</reference>
<reference evidence="1" key="2">
    <citation type="submission" date="2020-05" db="UniProtKB">
        <authorList>
            <consortium name="EnsemblMetazoa"/>
        </authorList>
    </citation>
    <scope>IDENTIFICATION</scope>
    <source>
        <strain evidence="1">IAEA</strain>
    </source>
</reference>
<dbReference type="GO" id="GO:0007018">
    <property type="term" value="P:microtubule-based movement"/>
    <property type="evidence" value="ECO:0007669"/>
    <property type="project" value="InterPro"/>
</dbReference>
<accession>A0A1A9ZUE4</accession>
<dbReference type="VEuPathDB" id="VectorBase:GPAI025415"/>
<dbReference type="GO" id="GO:0051959">
    <property type="term" value="F:dynein light intermediate chain binding"/>
    <property type="evidence" value="ECO:0007669"/>
    <property type="project" value="InterPro"/>
</dbReference>
<organism evidence="1 2">
    <name type="scientific">Glossina pallidipes</name>
    <name type="common">Tsetse fly</name>
    <dbReference type="NCBI Taxonomy" id="7398"/>
    <lineage>
        <taxon>Eukaryota</taxon>
        <taxon>Metazoa</taxon>
        <taxon>Ecdysozoa</taxon>
        <taxon>Arthropoda</taxon>
        <taxon>Hexapoda</taxon>
        <taxon>Insecta</taxon>
        <taxon>Pterygota</taxon>
        <taxon>Neoptera</taxon>
        <taxon>Endopterygota</taxon>
        <taxon>Diptera</taxon>
        <taxon>Brachycera</taxon>
        <taxon>Muscomorpha</taxon>
        <taxon>Hippoboscoidea</taxon>
        <taxon>Glossinidae</taxon>
        <taxon>Glossina</taxon>
    </lineage>
</organism>
<evidence type="ECO:0000313" key="2">
    <source>
        <dbReference type="Proteomes" id="UP000092445"/>
    </source>
</evidence>
<name>A0A1A9ZUE4_GLOPL</name>
<keyword evidence="2" id="KW-1185">Reference proteome</keyword>
<protein>
    <submittedName>
        <fullName evidence="1">Uncharacterized protein</fullName>
    </submittedName>
</protein>
<dbReference type="AlphaFoldDB" id="A0A1A9ZUE4"/>
<dbReference type="Proteomes" id="UP000092445">
    <property type="component" value="Unassembled WGS sequence"/>
</dbReference>
<dbReference type="PANTHER" id="PTHR22878">
    <property type="entry name" value="DYNEIN HEAVY CHAIN 6, AXONEMAL-LIKE-RELATED"/>
    <property type="match status" value="1"/>
</dbReference>
<dbReference type="InterPro" id="IPR026983">
    <property type="entry name" value="DHC"/>
</dbReference>
<dbReference type="GO" id="GO:0045505">
    <property type="term" value="F:dynein intermediate chain binding"/>
    <property type="evidence" value="ECO:0007669"/>
    <property type="project" value="InterPro"/>
</dbReference>
<dbReference type="GO" id="GO:0030286">
    <property type="term" value="C:dynein complex"/>
    <property type="evidence" value="ECO:0007669"/>
    <property type="project" value="InterPro"/>
</dbReference>
<dbReference type="STRING" id="7398.A0A1A9ZUE4"/>